<dbReference type="PANTHER" id="PTHR11177">
    <property type="entry name" value="CHITINASE"/>
    <property type="match status" value="1"/>
</dbReference>
<dbReference type="RefSeq" id="WP_379277397.1">
    <property type="nucleotide sequence ID" value="NZ_JBHUGT010000042.1"/>
</dbReference>
<comment type="catalytic activity">
    <reaction evidence="1">
        <text>Random endo-hydrolysis of N-acetyl-beta-D-glucosaminide (1-&gt;4)-beta-linkages in chitin and chitodextrins.</text>
        <dbReference type="EC" id="3.2.1.14"/>
    </reaction>
</comment>
<dbReference type="InterPro" id="IPR003961">
    <property type="entry name" value="FN3_dom"/>
</dbReference>
<keyword evidence="5" id="KW-0624">Polysaccharide degradation</keyword>
<evidence type="ECO:0000256" key="6">
    <source>
        <dbReference type="ARBA" id="ARBA00023295"/>
    </source>
</evidence>
<keyword evidence="5" id="KW-0146">Chitin degradation</keyword>
<keyword evidence="5" id="KW-0119">Carbohydrate metabolism</keyword>
<dbReference type="GO" id="GO:0016787">
    <property type="term" value="F:hydrolase activity"/>
    <property type="evidence" value="ECO:0007669"/>
    <property type="project" value="UniProtKB-KW"/>
</dbReference>
<feature type="region of interest" description="Disordered" evidence="8">
    <location>
        <begin position="791"/>
        <end position="810"/>
    </location>
</feature>
<feature type="domain" description="Fibronectin type-III" evidence="10">
    <location>
        <begin position="707"/>
        <end position="793"/>
    </location>
</feature>
<dbReference type="InterPro" id="IPR001223">
    <property type="entry name" value="Glyco_hydro18_cat"/>
</dbReference>
<feature type="domain" description="Fibronectin type-III" evidence="10">
    <location>
        <begin position="231"/>
        <end position="312"/>
    </location>
</feature>
<feature type="chain" id="PRO_5045537239" description="chitinase" evidence="9">
    <location>
        <begin position="30"/>
        <end position="1198"/>
    </location>
</feature>
<keyword evidence="4 7" id="KW-0378">Hydrolase</keyword>
<evidence type="ECO:0000259" key="11">
    <source>
        <dbReference type="PROSITE" id="PS51272"/>
    </source>
</evidence>
<dbReference type="InterPro" id="IPR017853">
    <property type="entry name" value="GH"/>
</dbReference>
<feature type="signal peptide" evidence="9">
    <location>
        <begin position="1"/>
        <end position="29"/>
    </location>
</feature>
<feature type="domain" description="GH18" evidence="12">
    <location>
        <begin position="313"/>
        <end position="697"/>
    </location>
</feature>
<feature type="domain" description="SLH" evidence="11">
    <location>
        <begin position="1138"/>
        <end position="1198"/>
    </location>
</feature>
<evidence type="ECO:0000256" key="9">
    <source>
        <dbReference type="SAM" id="SignalP"/>
    </source>
</evidence>
<evidence type="ECO:0000256" key="1">
    <source>
        <dbReference type="ARBA" id="ARBA00000822"/>
    </source>
</evidence>
<dbReference type="InterPro" id="IPR013783">
    <property type="entry name" value="Ig-like_fold"/>
</dbReference>
<protein>
    <recommendedName>
        <fullName evidence="3">chitinase</fullName>
        <ecNumber evidence="3">3.2.1.14</ecNumber>
    </recommendedName>
</protein>
<evidence type="ECO:0000256" key="2">
    <source>
        <dbReference type="ARBA" id="ARBA00009121"/>
    </source>
</evidence>
<feature type="compositionally biased region" description="Gly residues" evidence="8">
    <location>
        <begin position="794"/>
        <end position="805"/>
    </location>
</feature>
<dbReference type="Pfam" id="PF00041">
    <property type="entry name" value="fn3"/>
    <property type="match status" value="3"/>
</dbReference>
<dbReference type="InterPro" id="IPR050314">
    <property type="entry name" value="Glycosyl_Hydrlase_18"/>
</dbReference>
<reference evidence="14" key="1">
    <citation type="journal article" date="2019" name="Int. J. Syst. Evol. Microbiol.">
        <title>The Global Catalogue of Microorganisms (GCM) 10K type strain sequencing project: providing services to taxonomists for standard genome sequencing and annotation.</title>
        <authorList>
            <consortium name="The Broad Institute Genomics Platform"/>
            <consortium name="The Broad Institute Genome Sequencing Center for Infectious Disease"/>
            <person name="Wu L."/>
            <person name="Ma J."/>
        </authorList>
    </citation>
    <scope>NUCLEOTIDE SEQUENCE [LARGE SCALE GENOMIC DNA]</scope>
    <source>
        <strain evidence="14">TISTR 1827</strain>
    </source>
</reference>
<accession>A0ABW5R304</accession>
<dbReference type="InterPro" id="IPR029070">
    <property type="entry name" value="Chitinase_insertion_sf"/>
</dbReference>
<dbReference type="CDD" id="cd00063">
    <property type="entry name" value="FN3"/>
    <property type="match status" value="4"/>
</dbReference>
<dbReference type="SUPFAM" id="SSF51445">
    <property type="entry name" value="(Trans)glycosidases"/>
    <property type="match status" value="1"/>
</dbReference>
<dbReference type="EMBL" id="JBHUMY010000032">
    <property type="protein sequence ID" value="MFD2662696.1"/>
    <property type="molecule type" value="Genomic_DNA"/>
</dbReference>
<dbReference type="SUPFAM" id="SSF49265">
    <property type="entry name" value="Fibronectin type III"/>
    <property type="match status" value="2"/>
</dbReference>
<evidence type="ECO:0000259" key="12">
    <source>
        <dbReference type="PROSITE" id="PS51910"/>
    </source>
</evidence>
<keyword evidence="9" id="KW-0732">Signal</keyword>
<dbReference type="Pfam" id="PF00704">
    <property type="entry name" value="Glyco_hydro_18"/>
    <property type="match status" value="1"/>
</dbReference>
<dbReference type="InterPro" id="IPR036116">
    <property type="entry name" value="FN3_sf"/>
</dbReference>
<dbReference type="Gene3D" id="3.10.50.10">
    <property type="match status" value="1"/>
</dbReference>
<evidence type="ECO:0000256" key="5">
    <source>
        <dbReference type="ARBA" id="ARBA00023024"/>
    </source>
</evidence>
<proteinExistence type="inferred from homology"/>
<comment type="similarity">
    <text evidence="2">Belongs to the glycosyl hydrolase 18 family. Chitinase class II subfamily.</text>
</comment>
<dbReference type="SMART" id="SM00060">
    <property type="entry name" value="FN3"/>
    <property type="match status" value="4"/>
</dbReference>
<dbReference type="Pfam" id="PF00395">
    <property type="entry name" value="SLH"/>
    <property type="match status" value="3"/>
</dbReference>
<dbReference type="EC" id="3.2.1.14" evidence="3"/>
<dbReference type="InterPro" id="IPR001579">
    <property type="entry name" value="Glyco_hydro_18_chit_AS"/>
</dbReference>
<dbReference type="PROSITE" id="PS51272">
    <property type="entry name" value="SLH"/>
    <property type="match status" value="3"/>
</dbReference>
<feature type="domain" description="Fibronectin type-III" evidence="10">
    <location>
        <begin position="44"/>
        <end position="131"/>
    </location>
</feature>
<dbReference type="PANTHER" id="PTHR11177:SF317">
    <property type="entry name" value="CHITINASE 12-RELATED"/>
    <property type="match status" value="1"/>
</dbReference>
<dbReference type="Proteomes" id="UP001597493">
    <property type="component" value="Unassembled WGS sequence"/>
</dbReference>
<dbReference type="Gene3D" id="2.60.40.10">
    <property type="entry name" value="Immunoglobulins"/>
    <property type="match status" value="4"/>
</dbReference>
<comment type="caution">
    <text evidence="13">The sequence shown here is derived from an EMBL/GenBank/DDBJ whole genome shotgun (WGS) entry which is preliminary data.</text>
</comment>
<name>A0ABW5R304_9BACL</name>
<feature type="domain" description="SLH" evidence="11">
    <location>
        <begin position="1071"/>
        <end position="1134"/>
    </location>
</feature>
<evidence type="ECO:0000256" key="3">
    <source>
        <dbReference type="ARBA" id="ARBA00012729"/>
    </source>
</evidence>
<keyword evidence="6 7" id="KW-0326">Glycosidase</keyword>
<feature type="domain" description="SLH" evidence="11">
    <location>
        <begin position="1011"/>
        <end position="1070"/>
    </location>
</feature>
<sequence>MKSSCRNSFNQAIIGLICSLLMLGSLANAASVRAEAAISSEIPAPSNLRLVSTTYNSITVEWDQVSGYDPYETGYYVRFKDNSGAGSGLWASGVEPVTIRNLKGGATYTVSVELNLIGAPATSITVTTDEGQDEYEPAPLTPPANLSVTDVTYNSMSFSWTGSPGANGYDFYVNGGWSGGVWDGSNTFTFTIPEGQTVIGETYEFQVAAQHLPAVSAGSNVVSLVWGELEAPRDLQAVTATRTAVTLGWAGTPGATSYDIYSDGRKIGTSNEPRYTAEGLTEGKKYDFEVVARNALWESPASEPVTVVPGGDYNIVTYYASWSKYARNFQIEDIEVSQITHVNYAFADLCWKKYGTGSAPCRNESLPLQDRYVHDGEIVIGDAEADPDHFQKLAKLKEEHPHLKALISVGGWSWSKNFSNMAAAEVTRRAFANSVVAFLRQYGLDGVDIDWEYPVEGGETHNAHLPEDKENFTRLVRTVREALDAAGAEDGKYYLQTIASGQGDNFVVNADLAHSVEYLDFVNIMTYDYSGSWDRLAHANSPLYYDVRNPSESAHRNHVAGGLLGHLDGGVPAYKLVMGVPYYGKGWKDCPAPGEYETCAGGTDFGSWEAGIFDFSDLENSYIGKNGYARYWNEATKTAYLYNAETKTYITYNDQTSMKYAASLVKTLDLAGIMNWEASGDRNRTLSGQLAEDLPIDGKVQADALPIPRELKASHTGAASIGLNWEASAGATGYEVYEGSRYAGYTADTRFTLGSLQPSTPYSIRVLAVRKVGERIEDVSAAASALQVRTAASGSGGGSGGGGGLSSSPAEEGNILAAKESERDGVRTVEVLTGAAEAIEASSFTEFVVEAGDTNHTEVVVPREIVEAIAAKGEQAALSVTADGIVYTIPIHVIDLSADIRITLRAPASGDAAAAAAANGWPLLAQPLETKLEKLGSGGQYDEIGETDTYFSLSFTITVDNIDAGQAAGVVYSPVTQELRPVPTSFKAGPDGTVTAVLKSKGNSVFAVVGTNRGSFRDTAGSWAEREVREAAARLIAFGDATDVFGLNRAITRAEFTSFVVRGLGILPDSGDSGFADVAPQSEYAADIAAARRAGLVKGKTETAFDPDGTLTRQEQAVIVANAMRYAGFEAAADSSALSRFADRASIAGYAEPSLALLAEQGIMRGVSETKLDPRGTVTKGQAAATVVRMLEALGLTD</sequence>
<dbReference type="PROSITE" id="PS50853">
    <property type="entry name" value="FN3"/>
    <property type="match status" value="3"/>
</dbReference>
<evidence type="ECO:0000256" key="8">
    <source>
        <dbReference type="SAM" id="MobiDB-lite"/>
    </source>
</evidence>
<evidence type="ECO:0000259" key="10">
    <source>
        <dbReference type="PROSITE" id="PS50853"/>
    </source>
</evidence>
<dbReference type="Gene3D" id="3.20.20.80">
    <property type="entry name" value="Glycosidases"/>
    <property type="match status" value="1"/>
</dbReference>
<organism evidence="13 14">
    <name type="scientific">Paenibacillus thailandensis</name>
    <dbReference type="NCBI Taxonomy" id="393250"/>
    <lineage>
        <taxon>Bacteria</taxon>
        <taxon>Bacillati</taxon>
        <taxon>Bacillota</taxon>
        <taxon>Bacilli</taxon>
        <taxon>Bacillales</taxon>
        <taxon>Paenibacillaceae</taxon>
        <taxon>Paenibacillus</taxon>
    </lineage>
</organism>
<evidence type="ECO:0000313" key="14">
    <source>
        <dbReference type="Proteomes" id="UP001597493"/>
    </source>
</evidence>
<gene>
    <name evidence="13" type="ORF">ACFSW5_20775</name>
</gene>
<dbReference type="PROSITE" id="PS51910">
    <property type="entry name" value="GH18_2"/>
    <property type="match status" value="1"/>
</dbReference>
<dbReference type="InterPro" id="IPR011583">
    <property type="entry name" value="Chitinase_II/V-like_cat"/>
</dbReference>
<dbReference type="CDD" id="cd06548">
    <property type="entry name" value="GH18_chitinase"/>
    <property type="match status" value="1"/>
</dbReference>
<dbReference type="SUPFAM" id="SSF54556">
    <property type="entry name" value="Chitinase insertion domain"/>
    <property type="match status" value="1"/>
</dbReference>
<dbReference type="InterPro" id="IPR001119">
    <property type="entry name" value="SLH_dom"/>
</dbReference>
<dbReference type="PROSITE" id="PS01095">
    <property type="entry name" value="GH18_1"/>
    <property type="match status" value="1"/>
</dbReference>
<evidence type="ECO:0000256" key="7">
    <source>
        <dbReference type="RuleBase" id="RU000489"/>
    </source>
</evidence>
<dbReference type="SMART" id="SM00636">
    <property type="entry name" value="Glyco_18"/>
    <property type="match status" value="1"/>
</dbReference>
<evidence type="ECO:0000313" key="13">
    <source>
        <dbReference type="EMBL" id="MFD2662696.1"/>
    </source>
</evidence>
<keyword evidence="14" id="KW-1185">Reference proteome</keyword>
<evidence type="ECO:0000256" key="4">
    <source>
        <dbReference type="ARBA" id="ARBA00022801"/>
    </source>
</evidence>